<dbReference type="Pfam" id="PF01370">
    <property type="entry name" value="Epimerase"/>
    <property type="match status" value="1"/>
</dbReference>
<dbReference type="InterPro" id="IPR001509">
    <property type="entry name" value="Epimerase_deHydtase"/>
</dbReference>
<dbReference type="SUPFAM" id="SSF51735">
    <property type="entry name" value="NAD(P)-binding Rossmann-fold domains"/>
    <property type="match status" value="1"/>
</dbReference>
<dbReference type="InterPro" id="IPR036291">
    <property type="entry name" value="NAD(P)-bd_dom_sf"/>
</dbReference>
<reference evidence="2 3" key="1">
    <citation type="submission" date="2024-07" db="EMBL/GenBank/DDBJ databases">
        <title>Section-level genome sequencing and comparative genomics of Aspergillus sections Usti and Cavernicolus.</title>
        <authorList>
            <consortium name="Lawrence Berkeley National Laboratory"/>
            <person name="Nybo J.L."/>
            <person name="Vesth T.C."/>
            <person name="Theobald S."/>
            <person name="Frisvad J.C."/>
            <person name="Larsen T.O."/>
            <person name="Kjaerboelling I."/>
            <person name="Rothschild-Mancinelli K."/>
            <person name="Lyhne E.K."/>
            <person name="Kogle M.E."/>
            <person name="Barry K."/>
            <person name="Clum A."/>
            <person name="Na H."/>
            <person name="Ledsgaard L."/>
            <person name="Lin J."/>
            <person name="Lipzen A."/>
            <person name="Kuo A."/>
            <person name="Riley R."/>
            <person name="Mondo S."/>
            <person name="Labutti K."/>
            <person name="Haridas S."/>
            <person name="Pangalinan J."/>
            <person name="Salamov A.A."/>
            <person name="Simmons B.A."/>
            <person name="Magnuson J.K."/>
            <person name="Chen J."/>
            <person name="Drula E."/>
            <person name="Henrissat B."/>
            <person name="Wiebenga A."/>
            <person name="Lubbers R.J."/>
            <person name="Gomes A.C."/>
            <person name="Makela M.R."/>
            <person name="Stajich J."/>
            <person name="Grigoriev I.V."/>
            <person name="Mortensen U.H."/>
            <person name="De Vries R.P."/>
            <person name="Baker S.E."/>
            <person name="Andersen M.R."/>
        </authorList>
    </citation>
    <scope>NUCLEOTIDE SEQUENCE [LARGE SCALE GENOMIC DNA]</scope>
    <source>
        <strain evidence="2 3">CBS 209.92</strain>
    </source>
</reference>
<evidence type="ECO:0000259" key="1">
    <source>
        <dbReference type="Pfam" id="PF01370"/>
    </source>
</evidence>
<proteinExistence type="predicted"/>
<keyword evidence="3" id="KW-1185">Reference proteome</keyword>
<dbReference type="Proteomes" id="UP001610563">
    <property type="component" value="Unassembled WGS sequence"/>
</dbReference>
<dbReference type="InterPro" id="IPR051783">
    <property type="entry name" value="NAD(P)-dependent_oxidoreduct"/>
</dbReference>
<dbReference type="PANTHER" id="PTHR48079">
    <property type="entry name" value="PROTEIN YEEZ"/>
    <property type="match status" value="1"/>
</dbReference>
<gene>
    <name evidence="2" type="ORF">BJX66DRAFT_345864</name>
</gene>
<dbReference type="EMBL" id="JBFTWV010000452">
    <property type="protein sequence ID" value="KAL2782404.1"/>
    <property type="molecule type" value="Genomic_DNA"/>
</dbReference>
<comment type="caution">
    <text evidence="2">The sequence shown here is derived from an EMBL/GenBank/DDBJ whole genome shotgun (WGS) entry which is preliminary data.</text>
</comment>
<organism evidence="2 3">
    <name type="scientific">Aspergillus keveii</name>
    <dbReference type="NCBI Taxonomy" id="714993"/>
    <lineage>
        <taxon>Eukaryota</taxon>
        <taxon>Fungi</taxon>
        <taxon>Dikarya</taxon>
        <taxon>Ascomycota</taxon>
        <taxon>Pezizomycotina</taxon>
        <taxon>Eurotiomycetes</taxon>
        <taxon>Eurotiomycetidae</taxon>
        <taxon>Eurotiales</taxon>
        <taxon>Aspergillaceae</taxon>
        <taxon>Aspergillus</taxon>
        <taxon>Aspergillus subgen. Nidulantes</taxon>
    </lineage>
</organism>
<protein>
    <recommendedName>
        <fullName evidence="1">NAD-dependent epimerase/dehydratase domain-containing protein</fullName>
    </recommendedName>
</protein>
<dbReference type="Gene3D" id="3.40.50.720">
    <property type="entry name" value="NAD(P)-binding Rossmann-like Domain"/>
    <property type="match status" value="1"/>
</dbReference>
<evidence type="ECO:0000313" key="3">
    <source>
        <dbReference type="Proteomes" id="UP001610563"/>
    </source>
</evidence>
<sequence length="138" mass="14932">MTIPGIPDPAIPVGSWIVVTGVTGFIGSHVADQALAAGYHVRGIVRDVEKAAWVDRYFESKYGPGRVELVEVADMAARHAFHQAVIGATGFIHVAHDMTFSTDTKVAVSRAVRAVINALEASASSPWRAIHRESFYFQ</sequence>
<name>A0ABR4FGN9_9EURO</name>
<accession>A0ABR4FGN9</accession>
<dbReference type="PANTHER" id="PTHR48079:SF6">
    <property type="entry name" value="NAD(P)-BINDING DOMAIN-CONTAINING PROTEIN-RELATED"/>
    <property type="match status" value="1"/>
</dbReference>
<feature type="domain" description="NAD-dependent epimerase/dehydratase" evidence="1">
    <location>
        <begin position="17"/>
        <end position="127"/>
    </location>
</feature>
<evidence type="ECO:0000313" key="2">
    <source>
        <dbReference type="EMBL" id="KAL2782404.1"/>
    </source>
</evidence>